<feature type="region of interest" description="Disordered" evidence="1">
    <location>
        <begin position="1"/>
        <end position="22"/>
    </location>
</feature>
<keyword evidence="3" id="KW-1185">Reference proteome</keyword>
<dbReference type="RefSeq" id="WP_158916825.1">
    <property type="nucleotide sequence ID" value="NZ_CP047020.1"/>
</dbReference>
<accession>A0A6I6N045</accession>
<evidence type="ECO:0000313" key="3">
    <source>
        <dbReference type="Proteomes" id="UP000436138"/>
    </source>
</evidence>
<protein>
    <submittedName>
        <fullName evidence="2">Uncharacterized protein</fullName>
    </submittedName>
</protein>
<name>A0A6I6N045_9ACTN</name>
<dbReference type="KEGG" id="sbro:GQF42_00975"/>
<feature type="region of interest" description="Disordered" evidence="1">
    <location>
        <begin position="58"/>
        <end position="107"/>
    </location>
</feature>
<dbReference type="AlphaFoldDB" id="A0A6I6N045"/>
<organism evidence="2 3">
    <name type="scientific">Streptomyces broussonetiae</name>
    <dbReference type="NCBI Taxonomy" id="2686304"/>
    <lineage>
        <taxon>Bacteria</taxon>
        <taxon>Bacillati</taxon>
        <taxon>Actinomycetota</taxon>
        <taxon>Actinomycetes</taxon>
        <taxon>Kitasatosporales</taxon>
        <taxon>Streptomycetaceae</taxon>
        <taxon>Streptomyces</taxon>
    </lineage>
</organism>
<dbReference type="EMBL" id="CP047020">
    <property type="protein sequence ID" value="QHA02115.1"/>
    <property type="molecule type" value="Genomic_DNA"/>
</dbReference>
<reference evidence="2 3" key="1">
    <citation type="submission" date="2019-12" db="EMBL/GenBank/DDBJ databases">
        <title>Streptomyces sp. strain T44 isolated from rhizosphere soil of Broussonetia papyrifera.</title>
        <authorList>
            <person name="Mo P."/>
        </authorList>
    </citation>
    <scope>NUCLEOTIDE SEQUENCE [LARGE SCALE GENOMIC DNA]</scope>
    <source>
        <strain evidence="2 3">T44</strain>
    </source>
</reference>
<gene>
    <name evidence="2" type="ORF">GQF42_00975</name>
</gene>
<dbReference type="Proteomes" id="UP000436138">
    <property type="component" value="Chromosome"/>
</dbReference>
<evidence type="ECO:0000256" key="1">
    <source>
        <dbReference type="SAM" id="MobiDB-lite"/>
    </source>
</evidence>
<sequence length="164" mass="17557">MPENELLALEGGAWTGGTHKREPDTDAMVRLFHDAALPIPTVPDVATMTARLKAAGIPVPERTSRARTPRTIQVRPAPAPLTDPPVSRAASTPRGSPLPLANEKEDLSMSGSPALRVLSWERACSSTRIASMHTHYPGTGTDQPGHASVRVRRIGLNCLKTIDC</sequence>
<evidence type="ECO:0000313" key="2">
    <source>
        <dbReference type="EMBL" id="QHA02115.1"/>
    </source>
</evidence>
<proteinExistence type="predicted"/>